<keyword evidence="1" id="KW-1133">Transmembrane helix</keyword>
<evidence type="ECO:0000313" key="4">
    <source>
        <dbReference type="EMBL" id="PKM91237.1"/>
    </source>
</evidence>
<dbReference type="Pfam" id="PF26514">
    <property type="entry name" value="DUF8173"/>
    <property type="match status" value="1"/>
</dbReference>
<keyword evidence="1" id="KW-0472">Membrane</keyword>
<feature type="chain" id="PRO_5014871447" description="DUF8173 domain-containing protein" evidence="2">
    <location>
        <begin position="23"/>
        <end position="377"/>
    </location>
</feature>
<name>A0A2N2E938_9BACT</name>
<dbReference type="AlphaFoldDB" id="A0A2N2E938"/>
<gene>
    <name evidence="4" type="ORF">CVU82_04295</name>
</gene>
<reference evidence="4 5" key="1">
    <citation type="journal article" date="2017" name="ISME J.">
        <title>Potential for microbial H2 and metal transformations associated with novel bacteria and archaea in deep terrestrial subsurface sediments.</title>
        <authorList>
            <person name="Hernsdorf A.W."/>
            <person name="Amano Y."/>
            <person name="Miyakawa K."/>
            <person name="Ise K."/>
            <person name="Suzuki Y."/>
            <person name="Anantharaman K."/>
            <person name="Probst A."/>
            <person name="Burstein D."/>
            <person name="Thomas B.C."/>
            <person name="Banfield J.F."/>
        </authorList>
    </citation>
    <scope>NUCLEOTIDE SEQUENCE [LARGE SCALE GENOMIC DNA]</scope>
    <source>
        <strain evidence="4">HGW-Falkowbacteria-1</strain>
    </source>
</reference>
<feature type="transmembrane region" description="Helical" evidence="1">
    <location>
        <begin position="331"/>
        <end position="347"/>
    </location>
</feature>
<feature type="domain" description="DUF8173" evidence="3">
    <location>
        <begin position="226"/>
        <end position="369"/>
    </location>
</feature>
<protein>
    <recommendedName>
        <fullName evidence="3">DUF8173 domain-containing protein</fullName>
    </recommendedName>
</protein>
<evidence type="ECO:0000313" key="5">
    <source>
        <dbReference type="Proteomes" id="UP000233517"/>
    </source>
</evidence>
<dbReference type="Proteomes" id="UP000233517">
    <property type="component" value="Unassembled WGS sequence"/>
</dbReference>
<keyword evidence="1" id="KW-0812">Transmembrane</keyword>
<dbReference type="EMBL" id="PHAI01000003">
    <property type="protein sequence ID" value="PKM91237.1"/>
    <property type="molecule type" value="Genomic_DNA"/>
</dbReference>
<sequence length="377" mass="41559">MRKFFYLLMFSLLFLIPSVSSAYVVKSDDFIYIAKDEIVEGNFYFSGKSITVEGQITGDFIGIAPNIQINGKVDGDVISGSQNLLINGEITGNLRAFSSVTNINGVIGKNINFFGETIILGKDSVVGQDLLMQTINSELNGKVNGNVHGGTYNILINGEVGKNINLTLDHEKRKSYSTSMEIGALATISGDLNYKAGKDANIKSENIKGEINHKYPEKTKNKTNGIAKTLYLILSSFLIAILFNYLFKNKIEKIKKIIIEKNSSLTLPGVIILLLTPIAVLIMALTIIGIPIAVLTLITWIFVLFLSRIVFAMLLGDYIFKTIKKENAHQLLKILSGIVFAFLLFALPYVGWIFSLITVILGFGSIYSIIKNKKHAN</sequence>
<feature type="transmembrane region" description="Helical" evidence="1">
    <location>
        <begin position="229"/>
        <end position="247"/>
    </location>
</feature>
<organism evidence="4 5">
    <name type="scientific">Candidatus Falkowbacteria bacterium HGW-Falkowbacteria-1</name>
    <dbReference type="NCBI Taxonomy" id="2013768"/>
    <lineage>
        <taxon>Bacteria</taxon>
        <taxon>Candidatus Falkowiibacteriota</taxon>
    </lineage>
</organism>
<dbReference type="InterPro" id="IPR058486">
    <property type="entry name" value="DUF8173"/>
</dbReference>
<feature type="transmembrane region" description="Helical" evidence="1">
    <location>
        <begin position="267"/>
        <end position="292"/>
    </location>
</feature>
<evidence type="ECO:0000256" key="1">
    <source>
        <dbReference type="SAM" id="Phobius"/>
    </source>
</evidence>
<feature type="transmembrane region" description="Helical" evidence="1">
    <location>
        <begin position="298"/>
        <end position="319"/>
    </location>
</feature>
<evidence type="ECO:0000256" key="2">
    <source>
        <dbReference type="SAM" id="SignalP"/>
    </source>
</evidence>
<evidence type="ECO:0000259" key="3">
    <source>
        <dbReference type="Pfam" id="PF26514"/>
    </source>
</evidence>
<feature type="transmembrane region" description="Helical" evidence="1">
    <location>
        <begin position="353"/>
        <end position="370"/>
    </location>
</feature>
<keyword evidence="2" id="KW-0732">Signal</keyword>
<accession>A0A2N2E938</accession>
<feature type="signal peptide" evidence="2">
    <location>
        <begin position="1"/>
        <end position="22"/>
    </location>
</feature>
<comment type="caution">
    <text evidence="4">The sequence shown here is derived from an EMBL/GenBank/DDBJ whole genome shotgun (WGS) entry which is preliminary data.</text>
</comment>
<proteinExistence type="predicted"/>